<dbReference type="AlphaFoldDB" id="A0A3S4AZN6"/>
<dbReference type="OrthoDB" id="4552598at2"/>
<feature type="domain" description="DUF1206" evidence="2">
    <location>
        <begin position="111"/>
        <end position="178"/>
    </location>
</feature>
<feature type="transmembrane region" description="Helical" evidence="1">
    <location>
        <begin position="112"/>
        <end position="131"/>
    </location>
</feature>
<evidence type="ECO:0000259" key="2">
    <source>
        <dbReference type="Pfam" id="PF06724"/>
    </source>
</evidence>
<dbReference type="Pfam" id="PF06724">
    <property type="entry name" value="DUF1206"/>
    <property type="match status" value="3"/>
</dbReference>
<dbReference type="EMBL" id="RZNC01000004">
    <property type="protein sequence ID" value="RWZ59645.1"/>
    <property type="molecule type" value="Genomic_DNA"/>
</dbReference>
<name>A0A3S4AZN6_9MICO</name>
<protein>
    <submittedName>
        <fullName evidence="3">DUF1206 domain-containing protein</fullName>
    </submittedName>
</protein>
<feature type="transmembrane region" description="Helical" evidence="1">
    <location>
        <begin position="29"/>
        <end position="51"/>
    </location>
</feature>
<keyword evidence="4" id="KW-1185">Reference proteome</keyword>
<evidence type="ECO:0000313" key="3">
    <source>
        <dbReference type="EMBL" id="RWZ59645.1"/>
    </source>
</evidence>
<feature type="domain" description="DUF1206" evidence="2">
    <location>
        <begin position="202"/>
        <end position="270"/>
    </location>
</feature>
<feature type="transmembrane region" description="Helical" evidence="1">
    <location>
        <begin position="71"/>
        <end position="92"/>
    </location>
</feature>
<feature type="transmembrane region" description="Helical" evidence="1">
    <location>
        <begin position="243"/>
        <end position="266"/>
    </location>
</feature>
<proteinExistence type="predicted"/>
<keyword evidence="1" id="KW-0472">Membrane</keyword>
<keyword evidence="1" id="KW-0812">Transmembrane</keyword>
<evidence type="ECO:0000256" key="1">
    <source>
        <dbReference type="SAM" id="Phobius"/>
    </source>
</evidence>
<feature type="transmembrane region" description="Helical" evidence="1">
    <location>
        <begin position="195"/>
        <end position="223"/>
    </location>
</feature>
<feature type="transmembrane region" description="Helical" evidence="1">
    <location>
        <begin position="151"/>
        <end position="174"/>
    </location>
</feature>
<dbReference type="RefSeq" id="WP_128499487.1">
    <property type="nucleotide sequence ID" value="NZ_RZNC01000004.1"/>
</dbReference>
<gene>
    <name evidence="3" type="ORF">ELQ92_12540</name>
</gene>
<organism evidence="3 4">
    <name type="scientific">Labedella populi</name>
    <dbReference type="NCBI Taxonomy" id="2498850"/>
    <lineage>
        <taxon>Bacteria</taxon>
        <taxon>Bacillati</taxon>
        <taxon>Actinomycetota</taxon>
        <taxon>Actinomycetes</taxon>
        <taxon>Micrococcales</taxon>
        <taxon>Microbacteriaceae</taxon>
        <taxon>Labedella</taxon>
    </lineage>
</organism>
<comment type="caution">
    <text evidence="3">The sequence shown here is derived from an EMBL/GenBank/DDBJ whole genome shotgun (WGS) entry which is preliminary data.</text>
</comment>
<keyword evidence="1" id="KW-1133">Transmembrane helix</keyword>
<accession>A0A3S4AZN6</accession>
<evidence type="ECO:0000313" key="4">
    <source>
        <dbReference type="Proteomes" id="UP000288603"/>
    </source>
</evidence>
<dbReference type="InterPro" id="IPR009597">
    <property type="entry name" value="DUF1206"/>
</dbReference>
<sequence length="273" mass="27976">MTRNSSTASPTGAARAAQDSTVFRALARIGYVVLGILHIVIGGIAISISTGSGGESADQGGAMEQIQQSPAGVFLLWLIVVGLAALAIWQIAEAFLEREPDTKKKWGHRIKFLGTAAAYIAIAITALTYAMGGQSPSSDSSQSFSAQLLAAPAGVALLVLVGLIVVGVGVAFVVRGFTKAFMKHLSLPGGTTKKGIVAFGVAGYIAKGVAVTVTGILFVVAAITHDPEAAGGLDAGLRTLAGLPFGTVILWIVGVGLALYGLFCFARSRYARM</sequence>
<dbReference type="Proteomes" id="UP000288603">
    <property type="component" value="Unassembled WGS sequence"/>
</dbReference>
<feature type="domain" description="DUF1206" evidence="2">
    <location>
        <begin position="29"/>
        <end position="95"/>
    </location>
</feature>
<reference evidence="3 4" key="1">
    <citation type="submission" date="2018-12" db="EMBL/GenBank/DDBJ databases">
        <authorList>
            <person name="Li F."/>
        </authorList>
    </citation>
    <scope>NUCLEOTIDE SEQUENCE [LARGE SCALE GENOMIC DNA]</scope>
    <source>
        <strain evidence="3 4">8H24J-4-2</strain>
    </source>
</reference>